<dbReference type="Proteomes" id="UP000054359">
    <property type="component" value="Unassembled WGS sequence"/>
</dbReference>
<dbReference type="GO" id="GO:0005741">
    <property type="term" value="C:mitochondrial outer membrane"/>
    <property type="evidence" value="ECO:0007669"/>
    <property type="project" value="TreeGrafter"/>
</dbReference>
<gene>
    <name evidence="5" type="ORF">X975_07195</name>
</gene>
<proteinExistence type="inferred from homology"/>
<dbReference type="PANTHER" id="PTHR11256">
    <property type="entry name" value="BCL-2 RELATED"/>
    <property type="match status" value="1"/>
</dbReference>
<evidence type="ECO:0000256" key="2">
    <source>
        <dbReference type="ARBA" id="ARBA00022703"/>
    </source>
</evidence>
<dbReference type="GO" id="GO:0042981">
    <property type="term" value="P:regulation of apoptotic process"/>
    <property type="evidence" value="ECO:0007669"/>
    <property type="project" value="InterPro"/>
</dbReference>
<dbReference type="PROSITE" id="PS50062">
    <property type="entry name" value="BCL2_FAMILY"/>
    <property type="match status" value="1"/>
</dbReference>
<name>A0A087U0L1_STEMI</name>
<dbReference type="InterPro" id="IPR002475">
    <property type="entry name" value="Bcl2-like"/>
</dbReference>
<keyword evidence="3" id="KW-1133">Transmembrane helix</keyword>
<comment type="similarity">
    <text evidence="1">Belongs to the Bcl-2 family.</text>
</comment>
<keyword evidence="6" id="KW-1185">Reference proteome</keyword>
<dbReference type="InterPro" id="IPR026298">
    <property type="entry name" value="Bcl-2_fam"/>
</dbReference>
<keyword evidence="2" id="KW-0053">Apoptosis</keyword>
<dbReference type="EMBL" id="KK117598">
    <property type="protein sequence ID" value="KFM70900.1"/>
    <property type="molecule type" value="Genomic_DNA"/>
</dbReference>
<dbReference type="InterPro" id="IPR046371">
    <property type="entry name" value="Bcl-2_BH1-3"/>
</dbReference>
<dbReference type="GO" id="GO:0008630">
    <property type="term" value="P:intrinsic apoptotic signaling pathway in response to DNA damage"/>
    <property type="evidence" value="ECO:0007669"/>
    <property type="project" value="TreeGrafter"/>
</dbReference>
<feature type="transmembrane region" description="Helical" evidence="3">
    <location>
        <begin position="150"/>
        <end position="170"/>
    </location>
</feature>
<keyword evidence="3" id="KW-0812">Transmembrane</keyword>
<dbReference type="GO" id="GO:0097192">
    <property type="term" value="P:extrinsic apoptotic signaling pathway in absence of ligand"/>
    <property type="evidence" value="ECO:0007669"/>
    <property type="project" value="TreeGrafter"/>
</dbReference>
<dbReference type="AlphaFoldDB" id="A0A087U0L1"/>
<dbReference type="PANTHER" id="PTHR11256:SF21">
    <property type="entry name" value="BCL-2 BCL-2 HOMOLOGY REGION 1-3 DOMAIN-CONTAINING PROTEIN"/>
    <property type="match status" value="1"/>
</dbReference>
<evidence type="ECO:0000256" key="3">
    <source>
        <dbReference type="SAM" id="Phobius"/>
    </source>
</evidence>
<dbReference type="InterPro" id="IPR036834">
    <property type="entry name" value="Bcl-2-like_sf"/>
</dbReference>
<protein>
    <recommendedName>
        <fullName evidence="4">Bcl-2 Bcl-2 homology region 1-3 domain-containing protein</fullName>
    </recommendedName>
</protein>
<dbReference type="GO" id="GO:0001836">
    <property type="term" value="P:release of cytochrome c from mitochondria"/>
    <property type="evidence" value="ECO:0007669"/>
    <property type="project" value="TreeGrafter"/>
</dbReference>
<dbReference type="Pfam" id="PF00452">
    <property type="entry name" value="Bcl-2"/>
    <property type="match status" value="1"/>
</dbReference>
<dbReference type="GO" id="GO:0051400">
    <property type="term" value="F:BH domain binding"/>
    <property type="evidence" value="ECO:0007669"/>
    <property type="project" value="TreeGrafter"/>
</dbReference>
<evidence type="ECO:0000256" key="1">
    <source>
        <dbReference type="ARBA" id="ARBA00009458"/>
    </source>
</evidence>
<dbReference type="SUPFAM" id="SSF56854">
    <property type="entry name" value="Bcl-2 inhibitors of programmed cell death"/>
    <property type="match status" value="1"/>
</dbReference>
<evidence type="ECO:0000259" key="4">
    <source>
        <dbReference type="Pfam" id="PF00452"/>
    </source>
</evidence>
<accession>A0A087U0L1</accession>
<evidence type="ECO:0000313" key="5">
    <source>
        <dbReference type="EMBL" id="KFM70900.1"/>
    </source>
</evidence>
<evidence type="ECO:0000313" key="6">
    <source>
        <dbReference type="Proteomes" id="UP000054359"/>
    </source>
</evidence>
<feature type="non-terminal residue" evidence="5">
    <location>
        <position position="171"/>
    </location>
</feature>
<keyword evidence="3" id="KW-0472">Membrane</keyword>
<organism evidence="5 6">
    <name type="scientific">Stegodyphus mimosarum</name>
    <name type="common">African social velvet spider</name>
    <dbReference type="NCBI Taxonomy" id="407821"/>
    <lineage>
        <taxon>Eukaryota</taxon>
        <taxon>Metazoa</taxon>
        <taxon>Ecdysozoa</taxon>
        <taxon>Arthropoda</taxon>
        <taxon>Chelicerata</taxon>
        <taxon>Arachnida</taxon>
        <taxon>Araneae</taxon>
        <taxon>Araneomorphae</taxon>
        <taxon>Entelegynae</taxon>
        <taxon>Eresoidea</taxon>
        <taxon>Eresidae</taxon>
        <taxon>Stegodyphus</taxon>
    </lineage>
</organism>
<sequence length="171" mass="19270">MATREVNNSLDVIRYEGEDLFRTVVGRNDVERRLAQPRGTTDFSRVGEQLQTLVEEFENSPQGRRAREIVNEINIRDLTASSLTEIGSQIFKNGINGCSLTVFYVFCKELMKRCWNAGVNLVRNIYIWTTDFIFDTICPWVADNGGWGKVLGMIAGALGLIALVGLFLFLL</sequence>
<dbReference type="Gene3D" id="1.10.437.10">
    <property type="entry name" value="Blc2-like"/>
    <property type="match status" value="1"/>
</dbReference>
<feature type="domain" description="Bcl-2 Bcl-2 homology region 1-3" evidence="4">
    <location>
        <begin position="50"/>
        <end position="147"/>
    </location>
</feature>
<reference evidence="5 6" key="1">
    <citation type="submission" date="2013-11" db="EMBL/GenBank/DDBJ databases">
        <title>Genome sequencing of Stegodyphus mimosarum.</title>
        <authorList>
            <person name="Bechsgaard J."/>
        </authorList>
    </citation>
    <scope>NUCLEOTIDE SEQUENCE [LARGE SCALE GENOMIC DNA]</scope>
</reference>